<evidence type="ECO:0000313" key="1">
    <source>
        <dbReference type="EMBL" id="KKM62237.1"/>
    </source>
</evidence>
<comment type="caution">
    <text evidence="1">The sequence shown here is derived from an EMBL/GenBank/DDBJ whole genome shotgun (WGS) entry which is preliminary data.</text>
</comment>
<sequence length="56" mass="6736">MSTFVCRHCNNTRVNQRTGKRCRYCKTCQYCRKNRIHSAFEMCNDCHTTFGIQVKR</sequence>
<organism evidence="1">
    <name type="scientific">marine sediment metagenome</name>
    <dbReference type="NCBI Taxonomy" id="412755"/>
    <lineage>
        <taxon>unclassified sequences</taxon>
        <taxon>metagenomes</taxon>
        <taxon>ecological metagenomes</taxon>
    </lineage>
</organism>
<accession>A0A0F9LYV9</accession>
<dbReference type="EMBL" id="LAZR01011339">
    <property type="protein sequence ID" value="KKM62237.1"/>
    <property type="molecule type" value="Genomic_DNA"/>
</dbReference>
<name>A0A0F9LYV9_9ZZZZ</name>
<dbReference type="AlphaFoldDB" id="A0A0F9LYV9"/>
<gene>
    <name evidence="2" type="ORF">LCGC14_1466490</name>
    <name evidence="1" type="ORF">LCGC14_1523610</name>
</gene>
<proteinExistence type="predicted"/>
<dbReference type="EMBL" id="LAZR01010270">
    <property type="protein sequence ID" value="KKM67887.1"/>
    <property type="molecule type" value="Genomic_DNA"/>
</dbReference>
<reference evidence="1" key="1">
    <citation type="journal article" date="2015" name="Nature">
        <title>Complex archaea that bridge the gap between prokaryotes and eukaryotes.</title>
        <authorList>
            <person name="Spang A."/>
            <person name="Saw J.H."/>
            <person name="Jorgensen S.L."/>
            <person name="Zaremba-Niedzwiedzka K."/>
            <person name="Martijn J."/>
            <person name="Lind A.E."/>
            <person name="van Eijk R."/>
            <person name="Schleper C."/>
            <person name="Guy L."/>
            <person name="Ettema T.J."/>
        </authorList>
    </citation>
    <scope>NUCLEOTIDE SEQUENCE</scope>
</reference>
<protein>
    <submittedName>
        <fullName evidence="1">Uncharacterized protein</fullName>
    </submittedName>
</protein>
<evidence type="ECO:0000313" key="2">
    <source>
        <dbReference type="EMBL" id="KKM67887.1"/>
    </source>
</evidence>